<dbReference type="AlphaFoldDB" id="A0A2Z7DA26"/>
<sequence length="209" mass="22651">MEKDLEPLRSGKADALAGATQSEKSPSTEIADIAPTVDGKTSDEESMSIDDLLATITNDSTLPSSAGVVTKIQFGKKSSRHHIARTEAARAQNVVLMTDIADNRKEVQELKAALSNDILDFRAQAQENYNTLTTQLSELVDYINRGGNDKKGESCSRGLQPSPDDRDRSGSGGSDGRNRGGRSESSRKRHYSSGGPHKRDVDYWLGGKR</sequence>
<dbReference type="Proteomes" id="UP000250235">
    <property type="component" value="Unassembled WGS sequence"/>
</dbReference>
<keyword evidence="3" id="KW-1185">Reference proteome</keyword>
<proteinExistence type="predicted"/>
<feature type="compositionally biased region" description="Basic and acidic residues" evidence="1">
    <location>
        <begin position="1"/>
        <end position="12"/>
    </location>
</feature>
<dbReference type="EMBL" id="KQ988535">
    <property type="protein sequence ID" value="KZV55465.1"/>
    <property type="molecule type" value="Genomic_DNA"/>
</dbReference>
<feature type="compositionally biased region" description="Polar residues" evidence="1">
    <location>
        <begin position="19"/>
        <end position="28"/>
    </location>
</feature>
<feature type="region of interest" description="Disordered" evidence="1">
    <location>
        <begin position="1"/>
        <end position="45"/>
    </location>
</feature>
<accession>A0A2Z7DA26</accession>
<evidence type="ECO:0000313" key="2">
    <source>
        <dbReference type="EMBL" id="KZV55465.1"/>
    </source>
</evidence>
<protein>
    <submittedName>
        <fullName evidence="2">Uncharacterized protein</fullName>
    </submittedName>
</protein>
<evidence type="ECO:0000313" key="3">
    <source>
        <dbReference type="Proteomes" id="UP000250235"/>
    </source>
</evidence>
<organism evidence="2 3">
    <name type="scientific">Dorcoceras hygrometricum</name>
    <dbReference type="NCBI Taxonomy" id="472368"/>
    <lineage>
        <taxon>Eukaryota</taxon>
        <taxon>Viridiplantae</taxon>
        <taxon>Streptophyta</taxon>
        <taxon>Embryophyta</taxon>
        <taxon>Tracheophyta</taxon>
        <taxon>Spermatophyta</taxon>
        <taxon>Magnoliopsida</taxon>
        <taxon>eudicotyledons</taxon>
        <taxon>Gunneridae</taxon>
        <taxon>Pentapetalae</taxon>
        <taxon>asterids</taxon>
        <taxon>lamiids</taxon>
        <taxon>Lamiales</taxon>
        <taxon>Gesneriaceae</taxon>
        <taxon>Didymocarpoideae</taxon>
        <taxon>Trichosporeae</taxon>
        <taxon>Loxocarpinae</taxon>
        <taxon>Dorcoceras</taxon>
    </lineage>
</organism>
<feature type="region of interest" description="Disordered" evidence="1">
    <location>
        <begin position="147"/>
        <end position="209"/>
    </location>
</feature>
<evidence type="ECO:0000256" key="1">
    <source>
        <dbReference type="SAM" id="MobiDB-lite"/>
    </source>
</evidence>
<reference evidence="2 3" key="1">
    <citation type="journal article" date="2015" name="Proc. Natl. Acad. Sci. U.S.A.">
        <title>The resurrection genome of Boea hygrometrica: A blueprint for survival of dehydration.</title>
        <authorList>
            <person name="Xiao L."/>
            <person name="Yang G."/>
            <person name="Zhang L."/>
            <person name="Yang X."/>
            <person name="Zhao S."/>
            <person name="Ji Z."/>
            <person name="Zhou Q."/>
            <person name="Hu M."/>
            <person name="Wang Y."/>
            <person name="Chen M."/>
            <person name="Xu Y."/>
            <person name="Jin H."/>
            <person name="Xiao X."/>
            <person name="Hu G."/>
            <person name="Bao F."/>
            <person name="Hu Y."/>
            <person name="Wan P."/>
            <person name="Li L."/>
            <person name="Deng X."/>
            <person name="Kuang T."/>
            <person name="Xiang C."/>
            <person name="Zhu J.K."/>
            <person name="Oliver M.J."/>
            <person name="He Y."/>
        </authorList>
    </citation>
    <scope>NUCLEOTIDE SEQUENCE [LARGE SCALE GENOMIC DNA]</scope>
    <source>
        <strain evidence="3">cv. XS01</strain>
    </source>
</reference>
<gene>
    <name evidence="2" type="ORF">F511_31065</name>
</gene>
<name>A0A2Z7DA26_9LAMI</name>
<feature type="compositionally biased region" description="Basic and acidic residues" evidence="1">
    <location>
        <begin position="176"/>
        <end position="186"/>
    </location>
</feature>